<dbReference type="GO" id="GO:0006208">
    <property type="term" value="P:pyrimidine nucleobase catabolic process"/>
    <property type="evidence" value="ECO:0007669"/>
    <property type="project" value="TreeGrafter"/>
</dbReference>
<evidence type="ECO:0000256" key="7">
    <source>
        <dbReference type="ARBA" id="ARBA00036696"/>
    </source>
</evidence>
<evidence type="ECO:0000256" key="1">
    <source>
        <dbReference type="ARBA" id="ARBA00001947"/>
    </source>
</evidence>
<dbReference type="Gene3D" id="3.20.20.140">
    <property type="entry name" value="Metal-dependent hydrolases"/>
    <property type="match status" value="1"/>
</dbReference>
<dbReference type="InterPro" id="IPR011778">
    <property type="entry name" value="Hydantoinase/dihydroPyrase"/>
</dbReference>
<evidence type="ECO:0000256" key="6">
    <source>
        <dbReference type="ARBA" id="ARBA00022833"/>
    </source>
</evidence>
<dbReference type="SUPFAM" id="SSF51338">
    <property type="entry name" value="Composite domain of metallo-dependent hydrolases"/>
    <property type="match status" value="1"/>
</dbReference>
<feature type="chain" id="PRO_5031570952" description="dihydropyrimidinase" evidence="10">
    <location>
        <begin position="26"/>
        <end position="533"/>
    </location>
</feature>
<proteinExistence type="inferred from homology"/>
<dbReference type="PANTHER" id="PTHR11647:SF1">
    <property type="entry name" value="COLLAPSIN RESPONSE MEDIATOR PROTEIN"/>
    <property type="match status" value="1"/>
</dbReference>
<feature type="signal peptide" evidence="10">
    <location>
        <begin position="1"/>
        <end position="25"/>
    </location>
</feature>
<feature type="domain" description="Amidohydrolase-related" evidence="11">
    <location>
        <begin position="76"/>
        <end position="462"/>
    </location>
</feature>
<evidence type="ECO:0000256" key="8">
    <source>
        <dbReference type="ARBA" id="ARBA00039113"/>
    </source>
</evidence>
<comment type="subunit">
    <text evidence="3">Homotetramer.</text>
</comment>
<evidence type="ECO:0000256" key="3">
    <source>
        <dbReference type="ARBA" id="ARBA00011881"/>
    </source>
</evidence>
<dbReference type="InterPro" id="IPR032466">
    <property type="entry name" value="Metal_Hydrolase"/>
</dbReference>
<protein>
    <recommendedName>
        <fullName evidence="8">dihydropyrimidinase</fullName>
        <ecNumber evidence="8">3.5.2.2</ecNumber>
    </recommendedName>
</protein>
<name>A0A7S0RH98_9CHLO</name>
<keyword evidence="10" id="KW-0732">Signal</keyword>
<organism evidence="12">
    <name type="scientific">Chlamydomonas leiostraca</name>
    <dbReference type="NCBI Taxonomy" id="1034604"/>
    <lineage>
        <taxon>Eukaryota</taxon>
        <taxon>Viridiplantae</taxon>
        <taxon>Chlorophyta</taxon>
        <taxon>core chlorophytes</taxon>
        <taxon>Chlorophyceae</taxon>
        <taxon>CS clade</taxon>
        <taxon>Chlamydomonadales</taxon>
        <taxon>Chlamydomonadaceae</taxon>
        <taxon>Chlamydomonas</taxon>
    </lineage>
</organism>
<dbReference type="SUPFAM" id="SSF51556">
    <property type="entry name" value="Metallo-dependent hydrolases"/>
    <property type="match status" value="1"/>
</dbReference>
<dbReference type="FunFam" id="3.20.20.140:FF:000001">
    <property type="entry name" value="Dihydropyrimidinase like 3"/>
    <property type="match status" value="1"/>
</dbReference>
<dbReference type="GO" id="GO:0046872">
    <property type="term" value="F:metal ion binding"/>
    <property type="evidence" value="ECO:0007669"/>
    <property type="project" value="UniProtKB-KW"/>
</dbReference>
<dbReference type="Pfam" id="PF01979">
    <property type="entry name" value="Amidohydro_1"/>
    <property type="match status" value="1"/>
</dbReference>
<dbReference type="InterPro" id="IPR011059">
    <property type="entry name" value="Metal-dep_hydrolase_composite"/>
</dbReference>
<keyword evidence="6" id="KW-0862">Zinc</keyword>
<dbReference type="AlphaFoldDB" id="A0A7S0RH98"/>
<dbReference type="NCBIfam" id="TIGR02033">
    <property type="entry name" value="D-hydantoinase"/>
    <property type="match status" value="1"/>
</dbReference>
<evidence type="ECO:0000259" key="11">
    <source>
        <dbReference type="Pfam" id="PF01979"/>
    </source>
</evidence>
<evidence type="ECO:0000313" key="12">
    <source>
        <dbReference type="EMBL" id="CAD8677684.1"/>
    </source>
</evidence>
<sequence>MPSVPSPLAVTYLLSSCLCILLASAENYILIKGGTVVNHDGQVHADVLIRGEHIEAVGPDLKAPAGAKVINATGSYVMPGGIDPHTHLDMPFMGTTTCDDFYSGQAAALAGGTTMHIDFALPVDHDLMAGWELWQEKAKASVMDYSFHMAVTRWNKKTSADMGRLAEQGVNSFKFFMAYKGALQVSDEELLEGLARCKELGALPMVHAENGDAVAYGQRYVYEEMGVTGPEGHPLSRPAVVEGEATGRAIRLARLVNVPLYVVHVMSIDAMQEVAAAREAGQRVIGEPVASALALDDSRLWHRNFSLAAQYVMSPPIRSAPHRRALKKALAGGVLSHVATDHASFTSAQKEAGRHDFRLIPNGVHGLEERMHVVWNEMVNSGLSSPSDYVRMTSAAAAQTFNVYPRKGRIAPGSDADIVVLDPLKEHTLSAATHHHNNDLNIYEGYRMRGQVVVTVSRGRVVWEGGVLSVERGSGRFLPLPLQGPLFAGLEMQRHRVLEHEFPYGKVPVERHTCGADDQCDAHLPMFGHESWA</sequence>
<dbReference type="PANTHER" id="PTHR11647">
    <property type="entry name" value="HYDRANTOINASE/DIHYDROPYRIMIDINASE FAMILY MEMBER"/>
    <property type="match status" value="1"/>
</dbReference>
<gene>
    <name evidence="12" type="ORF">CLEI1391_LOCUS8117</name>
</gene>
<dbReference type="EC" id="3.5.2.2" evidence="8"/>
<dbReference type="EMBL" id="HBFB01014371">
    <property type="protein sequence ID" value="CAD8677684.1"/>
    <property type="molecule type" value="Transcribed_RNA"/>
</dbReference>
<evidence type="ECO:0000256" key="10">
    <source>
        <dbReference type="SAM" id="SignalP"/>
    </source>
</evidence>
<dbReference type="Gene3D" id="2.30.40.10">
    <property type="entry name" value="Urease, subunit C, domain 1"/>
    <property type="match status" value="1"/>
</dbReference>
<comment type="similarity">
    <text evidence="2">Belongs to the metallo-dependent hydrolases superfamily. Hydantoinase/dihydropyrimidinase family.</text>
</comment>
<evidence type="ECO:0000256" key="5">
    <source>
        <dbReference type="ARBA" id="ARBA00022801"/>
    </source>
</evidence>
<comment type="cofactor">
    <cofactor evidence="1">
        <name>Zn(2+)</name>
        <dbReference type="ChEBI" id="CHEBI:29105"/>
    </cofactor>
</comment>
<comment type="PTM">
    <text evidence="9">Carbamylation allows a single lysine to coordinate two divalent metal cations.</text>
</comment>
<dbReference type="InterPro" id="IPR006680">
    <property type="entry name" value="Amidohydro-rel"/>
</dbReference>
<reference evidence="12" key="1">
    <citation type="submission" date="2021-01" db="EMBL/GenBank/DDBJ databases">
        <authorList>
            <person name="Corre E."/>
            <person name="Pelletier E."/>
            <person name="Niang G."/>
            <person name="Scheremetjew M."/>
            <person name="Finn R."/>
            <person name="Kale V."/>
            <person name="Holt S."/>
            <person name="Cochrane G."/>
            <person name="Meng A."/>
            <person name="Brown T."/>
            <person name="Cohen L."/>
        </authorList>
    </citation>
    <scope>NUCLEOTIDE SEQUENCE</scope>
    <source>
        <strain evidence="12">SAG 11-49</strain>
    </source>
</reference>
<comment type="catalytic activity">
    <reaction evidence="7">
        <text>5,6-dihydrouracil + H2O = 3-(carbamoylamino)propanoate + H(+)</text>
        <dbReference type="Rhea" id="RHEA:16121"/>
        <dbReference type="ChEBI" id="CHEBI:11892"/>
        <dbReference type="ChEBI" id="CHEBI:15377"/>
        <dbReference type="ChEBI" id="CHEBI:15378"/>
        <dbReference type="ChEBI" id="CHEBI:15901"/>
        <dbReference type="EC" id="3.5.2.2"/>
    </reaction>
</comment>
<accession>A0A7S0RH98</accession>
<evidence type="ECO:0000256" key="9">
    <source>
        <dbReference type="PIRSR" id="PIRSR611778-50"/>
    </source>
</evidence>
<keyword evidence="5" id="KW-0378">Hydrolase</keyword>
<dbReference type="InterPro" id="IPR050378">
    <property type="entry name" value="Metallo-dep_Hydrolases_sf"/>
</dbReference>
<evidence type="ECO:0000256" key="4">
    <source>
        <dbReference type="ARBA" id="ARBA00022723"/>
    </source>
</evidence>
<dbReference type="GO" id="GO:0004157">
    <property type="term" value="F:dihydropyrimidinase activity"/>
    <property type="evidence" value="ECO:0007669"/>
    <property type="project" value="UniProtKB-EC"/>
</dbReference>
<dbReference type="GO" id="GO:0005829">
    <property type="term" value="C:cytosol"/>
    <property type="evidence" value="ECO:0007669"/>
    <property type="project" value="TreeGrafter"/>
</dbReference>
<evidence type="ECO:0000256" key="2">
    <source>
        <dbReference type="ARBA" id="ARBA00008829"/>
    </source>
</evidence>
<keyword evidence="4" id="KW-0479">Metal-binding</keyword>
<dbReference type="CDD" id="cd01314">
    <property type="entry name" value="D-HYD"/>
    <property type="match status" value="1"/>
</dbReference>
<feature type="modified residue" description="N6-carboxylysine" evidence="9">
    <location>
        <position position="174"/>
    </location>
</feature>